<dbReference type="NCBIfam" id="NF003084">
    <property type="entry name" value="PRK04012.1-3"/>
    <property type="match status" value="1"/>
</dbReference>
<dbReference type="SMART" id="SM00652">
    <property type="entry name" value="eIF1a"/>
    <property type="match status" value="1"/>
</dbReference>
<keyword evidence="2 5" id="KW-0396">Initiation factor</keyword>
<dbReference type="OMA" id="WRYTRTE"/>
<dbReference type="SUPFAM" id="SSF50249">
    <property type="entry name" value="Nucleic acid-binding proteins"/>
    <property type="match status" value="1"/>
</dbReference>
<evidence type="ECO:0000256" key="3">
    <source>
        <dbReference type="ARBA" id="ARBA00022917"/>
    </source>
</evidence>
<comment type="similarity">
    <text evidence="1 5 6">Belongs to the eIF-1A family.</text>
</comment>
<dbReference type="InterPro" id="IPR006196">
    <property type="entry name" value="RNA-binding_domain_S1_IF1"/>
</dbReference>
<dbReference type="PaxDb" id="1435377-SUSAZ_04430"/>
<comment type="function">
    <text evidence="4 5 7">Seems to be required for maximal rate of protein biosynthesis. Enhances ribosome dissociation into subunits and stabilizes the binding of the initiator Met-tRNA(I) to 40 S ribosomal subunits.</text>
</comment>
<dbReference type="GeneID" id="14551475"/>
<dbReference type="CDD" id="cd05793">
    <property type="entry name" value="S1_IF1A"/>
    <property type="match status" value="1"/>
</dbReference>
<evidence type="ECO:0000256" key="6">
    <source>
        <dbReference type="RuleBase" id="RU004364"/>
    </source>
</evidence>
<evidence type="ECO:0000313" key="12">
    <source>
        <dbReference type="Proteomes" id="UP000065473"/>
    </source>
</evidence>
<dbReference type="Proteomes" id="UP000060043">
    <property type="component" value="Chromosome"/>
</dbReference>
<dbReference type="NCBIfam" id="NF003085">
    <property type="entry name" value="PRK04012.1-5"/>
    <property type="match status" value="1"/>
</dbReference>
<accession>A0A0U2WZC3</accession>
<evidence type="ECO:0000256" key="1">
    <source>
        <dbReference type="ARBA" id="ARBA00007392"/>
    </source>
</evidence>
<protein>
    <recommendedName>
        <fullName evidence="5">Translation initiation factor 1A</fullName>
        <shortName evidence="5">aIF-1A</shortName>
    </recommendedName>
</protein>
<dbReference type="STRING" id="1435377.SUSAZ_04430"/>
<dbReference type="EMBL" id="CP013695">
    <property type="protein sequence ID" value="ALU31506.1"/>
    <property type="molecule type" value="Genomic_DNA"/>
</dbReference>
<proteinExistence type="inferred from homology"/>
<evidence type="ECO:0000256" key="5">
    <source>
        <dbReference type="HAMAP-Rule" id="MF_00216"/>
    </source>
</evidence>
<dbReference type="NCBIfam" id="TIGR00523">
    <property type="entry name" value="eIF-1A"/>
    <property type="match status" value="1"/>
</dbReference>
<dbReference type="PANTHER" id="PTHR21668">
    <property type="entry name" value="EIF-1A"/>
    <property type="match status" value="1"/>
</dbReference>
<dbReference type="PROSITE" id="PS50832">
    <property type="entry name" value="S1_IF1_TYPE"/>
    <property type="match status" value="1"/>
</dbReference>
<sequence>MAKKKSNTEQPTREVVKPIEGEVICVVKKLFGGEHVQVICTDGKERLGRIPGKLKKKVWIREGDVVLAAPWDFQPNKCDIVYRYTESEVRRLVEDKVISQDVIEQLRG</sequence>
<dbReference type="GO" id="GO:0003743">
    <property type="term" value="F:translation initiation factor activity"/>
    <property type="evidence" value="ECO:0007669"/>
    <property type="project" value="UniProtKB-UniRule"/>
</dbReference>
<dbReference type="InterPro" id="IPR018104">
    <property type="entry name" value="TIF_eIF-1A_CS"/>
</dbReference>
<dbReference type="PROSITE" id="PS01262">
    <property type="entry name" value="IF1A"/>
    <property type="match status" value="1"/>
</dbReference>
<evidence type="ECO:0000256" key="4">
    <source>
        <dbReference type="ARBA" id="ARBA00025502"/>
    </source>
</evidence>
<dbReference type="InterPro" id="IPR001253">
    <property type="entry name" value="TIF_eIF-1A"/>
</dbReference>
<dbReference type="Pfam" id="PF01176">
    <property type="entry name" value="eIF-1a"/>
    <property type="match status" value="1"/>
</dbReference>
<evidence type="ECO:0000313" key="9">
    <source>
        <dbReference type="EMBL" id="ALU28786.1"/>
    </source>
</evidence>
<dbReference type="AlphaFoldDB" id="A0A0U2WZC3"/>
<dbReference type="NCBIfam" id="NF003082">
    <property type="entry name" value="PRK04012.1-1"/>
    <property type="match status" value="1"/>
</dbReference>
<evidence type="ECO:0000256" key="2">
    <source>
        <dbReference type="ARBA" id="ARBA00022540"/>
    </source>
</evidence>
<dbReference type="SMR" id="A0A0U2WZC3"/>
<evidence type="ECO:0000313" key="10">
    <source>
        <dbReference type="EMBL" id="ALU31506.1"/>
    </source>
</evidence>
<reference evidence="11 12" key="1">
    <citation type="submission" date="2015-12" db="EMBL/GenBank/DDBJ databases">
        <title>A stable core within a dynamic pangenome in Sulfolobus acidocaldarius.</title>
        <authorList>
            <person name="Anderson R."/>
            <person name="Kouris A."/>
            <person name="Seward C."/>
            <person name="Campbell K."/>
            <person name="Whitaker R."/>
        </authorList>
    </citation>
    <scope>NUCLEOTIDE SEQUENCE [LARGE SCALE GENOMIC DNA]</scope>
    <source>
        <strain evidence="9 12">GG12-C01-09</strain>
        <strain evidence="10 11">NG05B_CO5_07</strain>
    </source>
</reference>
<evidence type="ECO:0000259" key="8">
    <source>
        <dbReference type="PROSITE" id="PS50832"/>
    </source>
</evidence>
<dbReference type="GO" id="GO:0003723">
    <property type="term" value="F:RNA binding"/>
    <property type="evidence" value="ECO:0007669"/>
    <property type="project" value="InterPro"/>
</dbReference>
<keyword evidence="3 5" id="KW-0648">Protein biosynthesis</keyword>
<dbReference type="Proteomes" id="UP000065473">
    <property type="component" value="Chromosome"/>
</dbReference>
<evidence type="ECO:0000313" key="11">
    <source>
        <dbReference type="Proteomes" id="UP000060043"/>
    </source>
</evidence>
<organism evidence="10 11">
    <name type="scientific">Sulfolobus acidocaldarius</name>
    <dbReference type="NCBI Taxonomy" id="2285"/>
    <lineage>
        <taxon>Archaea</taxon>
        <taxon>Thermoproteota</taxon>
        <taxon>Thermoprotei</taxon>
        <taxon>Sulfolobales</taxon>
        <taxon>Sulfolobaceae</taxon>
        <taxon>Sulfolobus</taxon>
    </lineage>
</organism>
<name>A0A0U2WZC3_9CREN</name>
<dbReference type="InterPro" id="IPR012340">
    <property type="entry name" value="NA-bd_OB-fold"/>
</dbReference>
<dbReference type="Gene3D" id="2.40.50.140">
    <property type="entry name" value="Nucleic acid-binding proteins"/>
    <property type="match status" value="1"/>
</dbReference>
<evidence type="ECO:0000256" key="7">
    <source>
        <dbReference type="RuleBase" id="RU004365"/>
    </source>
</evidence>
<dbReference type="OrthoDB" id="2586at2157"/>
<dbReference type="RefSeq" id="WP_011277828.1">
    <property type="nucleotide sequence ID" value="NZ_BHWZ01000001.1"/>
</dbReference>
<feature type="domain" description="S1-like" evidence="8">
    <location>
        <begin position="11"/>
        <end position="85"/>
    </location>
</feature>
<gene>
    <name evidence="5" type="primary">eif1a</name>
    <name evidence="9" type="ORF">ATY89_01625</name>
    <name evidence="10" type="ORF">ATZ20_04660</name>
</gene>
<dbReference type="EMBL" id="CP013694">
    <property type="protein sequence ID" value="ALU28786.1"/>
    <property type="molecule type" value="Genomic_DNA"/>
</dbReference>
<dbReference type="HAMAP" id="MF_00216">
    <property type="entry name" value="aIF_1A"/>
    <property type="match status" value="1"/>
</dbReference>